<evidence type="ECO:0000256" key="3">
    <source>
        <dbReference type="ARBA" id="ARBA00022692"/>
    </source>
</evidence>
<dbReference type="OrthoDB" id="2114471at2759"/>
<dbReference type="PANTHER" id="PTHR34341:SF1">
    <property type="entry name" value="TRANSMEMBRANE PROTEIN 107"/>
    <property type="match status" value="1"/>
</dbReference>
<evidence type="ECO:0000256" key="1">
    <source>
        <dbReference type="ARBA" id="ARBA00004141"/>
    </source>
</evidence>
<feature type="transmembrane region" description="Helical" evidence="7">
    <location>
        <begin position="79"/>
        <end position="98"/>
    </location>
</feature>
<keyword evidence="9" id="KW-1185">Reference proteome</keyword>
<dbReference type="Proteomes" id="UP000241769">
    <property type="component" value="Unassembled WGS sequence"/>
</dbReference>
<evidence type="ECO:0000256" key="4">
    <source>
        <dbReference type="ARBA" id="ARBA00022794"/>
    </source>
</evidence>
<evidence type="ECO:0000256" key="7">
    <source>
        <dbReference type="SAM" id="Phobius"/>
    </source>
</evidence>
<comment type="subcellular location">
    <subcellularLocation>
        <location evidence="1">Membrane</location>
        <topology evidence="1">Multi-pass membrane protein</topology>
    </subcellularLocation>
</comment>
<dbReference type="InterPro" id="IPR029248">
    <property type="entry name" value="TMEM107"/>
</dbReference>
<evidence type="ECO:0000256" key="5">
    <source>
        <dbReference type="ARBA" id="ARBA00022989"/>
    </source>
</evidence>
<gene>
    <name evidence="8" type="ORF">PROFUN_08796</name>
</gene>
<name>A0A2P6MVR6_9EUKA</name>
<feature type="transmembrane region" description="Helical" evidence="7">
    <location>
        <begin position="110"/>
        <end position="134"/>
    </location>
</feature>
<dbReference type="GO" id="GO:0036038">
    <property type="term" value="C:MKS complex"/>
    <property type="evidence" value="ECO:0007669"/>
    <property type="project" value="TreeGrafter"/>
</dbReference>
<accession>A0A2P6MVR6</accession>
<dbReference type="GO" id="GO:1905515">
    <property type="term" value="P:non-motile cilium assembly"/>
    <property type="evidence" value="ECO:0007669"/>
    <property type="project" value="TreeGrafter"/>
</dbReference>
<reference evidence="8 9" key="1">
    <citation type="journal article" date="2018" name="Genome Biol. Evol.">
        <title>Multiple Roots of Fruiting Body Formation in Amoebozoa.</title>
        <authorList>
            <person name="Hillmann F."/>
            <person name="Forbes G."/>
            <person name="Novohradska S."/>
            <person name="Ferling I."/>
            <person name="Riege K."/>
            <person name="Groth M."/>
            <person name="Westermann M."/>
            <person name="Marz M."/>
            <person name="Spaller T."/>
            <person name="Winckler T."/>
            <person name="Schaap P."/>
            <person name="Glockner G."/>
        </authorList>
    </citation>
    <scope>NUCLEOTIDE SEQUENCE [LARGE SCALE GENOMIC DNA]</scope>
    <source>
        <strain evidence="8 9">Jena</strain>
    </source>
</reference>
<keyword evidence="6 7" id="KW-0472">Membrane</keyword>
<keyword evidence="3 7" id="KW-0812">Transmembrane</keyword>
<dbReference type="EMBL" id="MDYQ01000362">
    <property type="protein sequence ID" value="PRP75802.1"/>
    <property type="molecule type" value="Genomic_DNA"/>
</dbReference>
<evidence type="ECO:0000313" key="9">
    <source>
        <dbReference type="Proteomes" id="UP000241769"/>
    </source>
</evidence>
<feature type="transmembrane region" description="Helical" evidence="7">
    <location>
        <begin position="50"/>
        <end position="72"/>
    </location>
</feature>
<dbReference type="InParanoid" id="A0A2P6MVR6"/>
<protein>
    <recommendedName>
        <fullName evidence="2">Transmembrane protein 107</fullName>
    </recommendedName>
</protein>
<dbReference type="Pfam" id="PF14995">
    <property type="entry name" value="TMEM107"/>
    <property type="match status" value="1"/>
</dbReference>
<evidence type="ECO:0000313" key="8">
    <source>
        <dbReference type="EMBL" id="PRP75802.1"/>
    </source>
</evidence>
<keyword evidence="4" id="KW-0970">Cilium biogenesis/degradation</keyword>
<dbReference type="GO" id="GO:0016020">
    <property type="term" value="C:membrane"/>
    <property type="evidence" value="ECO:0007669"/>
    <property type="project" value="UniProtKB-SubCell"/>
</dbReference>
<evidence type="ECO:0000256" key="6">
    <source>
        <dbReference type="ARBA" id="ARBA00023136"/>
    </source>
</evidence>
<feature type="transmembrane region" description="Helical" evidence="7">
    <location>
        <begin position="12"/>
        <end position="30"/>
    </location>
</feature>
<comment type="caution">
    <text evidence="8">The sequence shown here is derived from an EMBL/GenBank/DDBJ whole genome shotgun (WGS) entry which is preliminary data.</text>
</comment>
<proteinExistence type="predicted"/>
<sequence length="141" mass="15777">MNIHDLLLPSRFLMSLGHIILLFMIAQTLVQDYQNNNDQSASQFILQHKSIGSAVGLSIVGIFVQLGSFLGGFTMFHSLLSFVHIIVDFIAVILLSFYVTDNWPQNALWWIFGTLNAPFALLEMGSTIAQTVAIKKSKYKL</sequence>
<dbReference type="GO" id="GO:1904491">
    <property type="term" value="P:protein localization to ciliary transition zone"/>
    <property type="evidence" value="ECO:0007669"/>
    <property type="project" value="TreeGrafter"/>
</dbReference>
<dbReference type="AlphaFoldDB" id="A0A2P6MVR6"/>
<keyword evidence="5 7" id="KW-1133">Transmembrane helix</keyword>
<dbReference type="PANTHER" id="PTHR34341">
    <property type="entry name" value="TRANSMEMBRANE PROTEIN 107"/>
    <property type="match status" value="1"/>
</dbReference>
<evidence type="ECO:0000256" key="2">
    <source>
        <dbReference type="ARBA" id="ARBA00015652"/>
    </source>
</evidence>
<organism evidence="8 9">
    <name type="scientific">Planoprotostelium fungivorum</name>
    <dbReference type="NCBI Taxonomy" id="1890364"/>
    <lineage>
        <taxon>Eukaryota</taxon>
        <taxon>Amoebozoa</taxon>
        <taxon>Evosea</taxon>
        <taxon>Variosea</taxon>
        <taxon>Cavosteliida</taxon>
        <taxon>Cavosteliaceae</taxon>
        <taxon>Planoprotostelium</taxon>
    </lineage>
</organism>